<name>A0A9P1G3T7_9DINO</name>
<evidence type="ECO:0000313" key="4">
    <source>
        <dbReference type="Proteomes" id="UP001152797"/>
    </source>
</evidence>
<accession>A0A9P1G3T7</accession>
<dbReference type="EMBL" id="CAMXCT010002193">
    <property type="protein sequence ID" value="CAI3996337.1"/>
    <property type="molecule type" value="Genomic_DNA"/>
</dbReference>
<keyword evidence="1" id="KW-0812">Transmembrane</keyword>
<dbReference type="Proteomes" id="UP001152797">
    <property type="component" value="Unassembled WGS sequence"/>
</dbReference>
<comment type="caution">
    <text evidence="2">The sequence shown here is derived from an EMBL/GenBank/DDBJ whole genome shotgun (WGS) entry which is preliminary data.</text>
</comment>
<feature type="transmembrane region" description="Helical" evidence="1">
    <location>
        <begin position="153"/>
        <end position="170"/>
    </location>
</feature>
<proteinExistence type="predicted"/>
<dbReference type="EMBL" id="CAMXCT030002193">
    <property type="protein sequence ID" value="CAL4783649.1"/>
    <property type="molecule type" value="Genomic_DNA"/>
</dbReference>
<evidence type="ECO:0000313" key="2">
    <source>
        <dbReference type="EMBL" id="CAI3996337.1"/>
    </source>
</evidence>
<sequence length="572" mass="63834">MSLCCGTSDQQMLMKGEDEAEATGVAVVQLPLPKGILLLTFSDWSVWLQTCLSLTAVIYVWLLPWLQTTAWAHTCQPETVEGEVWEYPHCAYLIDWSWVRKILEFLHFNTWFEAGASVSDYIANAQATGGMAACEFWPCMFLYLPNRWVDSPGAYISLIIFQVFFGLFLMNPVTSGLCMHTLVVGIFCNAGLAHTFIMGFHLDRLPSWRARACKIFRVGAILGFAGVIFTGMVCLISSWIGANAPFFFWFCESLGLSSMLLMYVISMLAVLWTPSPSAVVRRASQRALAFPCSFLITVFPQWLLYIGMMPKHHWFRHVATLAVYSNGWVNSAVYSWQNRHICGVDWRRVQRVGRHSQENGRSSRSSLGQSFHVGFGRVSRFYPQTVSSEALSESSKETTNCEAASAASGRGELGLHFEFHGEGCEELCINAHIDSYVLLQGHAMTLRQDGLLWFSTRPIWLDVTNILGDNWAEGGGSISGHIQVEYYRSFGQRGPCKSLQLPLHSLHPGLWLVSESAERAVSLVPMSEMRSVHSPSEEIFTVLSPSHGASSASIQSGDSHRREVDGWAAFLS</sequence>
<evidence type="ECO:0000313" key="3">
    <source>
        <dbReference type="EMBL" id="CAL4783649.1"/>
    </source>
</evidence>
<dbReference type="AlphaFoldDB" id="A0A9P1G3T7"/>
<keyword evidence="4" id="KW-1185">Reference proteome</keyword>
<dbReference type="EMBL" id="CAMXCT020002193">
    <property type="protein sequence ID" value="CAL1149712.1"/>
    <property type="molecule type" value="Genomic_DNA"/>
</dbReference>
<reference evidence="3 4" key="2">
    <citation type="submission" date="2024-05" db="EMBL/GenBank/DDBJ databases">
        <authorList>
            <person name="Chen Y."/>
            <person name="Shah S."/>
            <person name="Dougan E. K."/>
            <person name="Thang M."/>
            <person name="Chan C."/>
        </authorList>
    </citation>
    <scope>NUCLEOTIDE SEQUENCE [LARGE SCALE GENOMIC DNA]</scope>
</reference>
<evidence type="ECO:0000256" key="1">
    <source>
        <dbReference type="SAM" id="Phobius"/>
    </source>
</evidence>
<keyword evidence="1" id="KW-1133">Transmembrane helix</keyword>
<feature type="transmembrane region" description="Helical" evidence="1">
    <location>
        <begin position="182"/>
        <end position="203"/>
    </location>
</feature>
<feature type="transmembrane region" description="Helical" evidence="1">
    <location>
        <begin position="46"/>
        <end position="66"/>
    </location>
</feature>
<feature type="transmembrane region" description="Helical" evidence="1">
    <location>
        <begin position="215"/>
        <end position="240"/>
    </location>
</feature>
<gene>
    <name evidence="2" type="ORF">C1SCF055_LOCUS22825</name>
</gene>
<dbReference type="OrthoDB" id="440164at2759"/>
<organism evidence="2">
    <name type="scientific">Cladocopium goreaui</name>
    <dbReference type="NCBI Taxonomy" id="2562237"/>
    <lineage>
        <taxon>Eukaryota</taxon>
        <taxon>Sar</taxon>
        <taxon>Alveolata</taxon>
        <taxon>Dinophyceae</taxon>
        <taxon>Suessiales</taxon>
        <taxon>Symbiodiniaceae</taxon>
        <taxon>Cladocopium</taxon>
    </lineage>
</organism>
<protein>
    <submittedName>
        <fullName evidence="3">Post-GPI attachment to proteins factor 3</fullName>
    </submittedName>
</protein>
<reference evidence="2" key="1">
    <citation type="submission" date="2022-10" db="EMBL/GenBank/DDBJ databases">
        <authorList>
            <person name="Chen Y."/>
            <person name="Dougan E. K."/>
            <person name="Chan C."/>
            <person name="Rhodes N."/>
            <person name="Thang M."/>
        </authorList>
    </citation>
    <scope>NUCLEOTIDE SEQUENCE</scope>
</reference>
<feature type="transmembrane region" description="Helical" evidence="1">
    <location>
        <begin position="287"/>
        <end position="308"/>
    </location>
</feature>
<keyword evidence="1" id="KW-0472">Membrane</keyword>
<feature type="transmembrane region" description="Helical" evidence="1">
    <location>
        <begin position="246"/>
        <end position="275"/>
    </location>
</feature>